<reference evidence="1 2" key="1">
    <citation type="submission" date="2018-12" db="EMBL/GenBank/DDBJ databases">
        <authorList>
            <consortium name="Pathogen Informatics"/>
        </authorList>
    </citation>
    <scope>NUCLEOTIDE SEQUENCE [LARGE SCALE GENOMIC DNA]</scope>
    <source>
        <strain evidence="1 2">NCTC10207</strain>
    </source>
</reference>
<protein>
    <submittedName>
        <fullName evidence="1">Uncharacterized protein</fullName>
    </submittedName>
</protein>
<evidence type="ECO:0000313" key="2">
    <source>
        <dbReference type="Proteomes" id="UP000282386"/>
    </source>
</evidence>
<dbReference type="InterPro" id="IPR058497">
    <property type="entry name" value="DUF8184"/>
</dbReference>
<name>A0A7Z9D7Y8_9MICC</name>
<dbReference type="Pfam" id="PF26559">
    <property type="entry name" value="DUF8184"/>
    <property type="match status" value="1"/>
</dbReference>
<dbReference type="AlphaFoldDB" id="A0A7Z9D7Y8"/>
<dbReference type="Proteomes" id="UP000282386">
    <property type="component" value="Chromosome"/>
</dbReference>
<evidence type="ECO:0000313" key="1">
    <source>
        <dbReference type="EMBL" id="VEI24654.1"/>
    </source>
</evidence>
<accession>A0A7Z9D7Y8</accession>
<dbReference type="RefSeq" id="WP_126500658.1">
    <property type="nucleotide sequence ID" value="NZ_LR134479.1"/>
</dbReference>
<dbReference type="EMBL" id="LR134479">
    <property type="protein sequence ID" value="VEI24654.1"/>
    <property type="molecule type" value="Genomic_DNA"/>
</dbReference>
<proteinExistence type="predicted"/>
<sequence>MKTTVVIEEKKFFTYDSDYFNIRYDSLSDYFRIDCGVLFNLSTGQLYVSDPYMDDSTAVKRIESFPNNFYKAYLESGEILHIQCDTAIDNYIFQKIKNNPKLLHKKCNLDDFEIIFGPNNLTLFELHRYTKNRDPALPRDSALVIRLKESNSTYYLTILELGKVICKREQVSSFEFLGNKFLCSLKNGTHFNFEILLADYMQQIISDLFELYKIKK</sequence>
<gene>
    <name evidence="1" type="ORF">NCTC10207_02189</name>
</gene>
<organism evidence="1 2">
    <name type="scientific">Rothia aeria</name>
    <dbReference type="NCBI Taxonomy" id="172042"/>
    <lineage>
        <taxon>Bacteria</taxon>
        <taxon>Bacillati</taxon>
        <taxon>Actinomycetota</taxon>
        <taxon>Actinomycetes</taxon>
        <taxon>Micrococcales</taxon>
        <taxon>Micrococcaceae</taxon>
        <taxon>Rothia</taxon>
    </lineage>
</organism>